<accession>A0A7C8I731</accession>
<name>A0A7C8I731_9PLEO</name>
<reference evidence="3 4" key="1">
    <citation type="submission" date="2020-01" db="EMBL/GenBank/DDBJ databases">
        <authorList>
            <consortium name="DOE Joint Genome Institute"/>
            <person name="Haridas S."/>
            <person name="Albert R."/>
            <person name="Binder M."/>
            <person name="Bloem J."/>
            <person name="Labutti K."/>
            <person name="Salamov A."/>
            <person name="Andreopoulos B."/>
            <person name="Baker S.E."/>
            <person name="Barry K."/>
            <person name="Bills G."/>
            <person name="Bluhm B.H."/>
            <person name="Cannon C."/>
            <person name="Castanera R."/>
            <person name="Culley D.E."/>
            <person name="Daum C."/>
            <person name="Ezra D."/>
            <person name="Gonzalez J.B."/>
            <person name="Henrissat B."/>
            <person name="Kuo A."/>
            <person name="Liang C."/>
            <person name="Lipzen A."/>
            <person name="Lutzoni F."/>
            <person name="Magnuson J."/>
            <person name="Mondo S."/>
            <person name="Nolan M."/>
            <person name="Ohm R."/>
            <person name="Pangilinan J."/>
            <person name="Park H.-J.H."/>
            <person name="Ramirez L."/>
            <person name="Alfaro M."/>
            <person name="Sun H."/>
            <person name="Tritt A."/>
            <person name="Yoshinaga Y."/>
            <person name="Zwiers L.-H.L."/>
            <person name="Turgeon B.G."/>
            <person name="Goodwin S.B."/>
            <person name="Spatafora J.W."/>
            <person name="Crous P.W."/>
            <person name="Grigoriev I.V."/>
        </authorList>
    </citation>
    <scope>NUCLEOTIDE SEQUENCE [LARGE SCALE GENOMIC DNA]</scope>
    <source>
        <strain evidence="3 4">CBS 611.86</strain>
    </source>
</reference>
<feature type="transmembrane region" description="Helical" evidence="1">
    <location>
        <begin position="38"/>
        <end position="58"/>
    </location>
</feature>
<feature type="domain" description="Tautomerase cis-CaaD-like" evidence="2">
    <location>
        <begin position="1"/>
        <end position="155"/>
    </location>
</feature>
<keyword evidence="4" id="KW-1185">Reference proteome</keyword>
<dbReference type="Gene3D" id="3.30.429.10">
    <property type="entry name" value="Macrophage Migration Inhibitory Factor"/>
    <property type="match status" value="1"/>
</dbReference>
<evidence type="ECO:0000313" key="4">
    <source>
        <dbReference type="Proteomes" id="UP000481861"/>
    </source>
</evidence>
<dbReference type="InterPro" id="IPR014347">
    <property type="entry name" value="Tautomerase/MIF_sf"/>
</dbReference>
<keyword evidence="1" id="KW-1133">Transmembrane helix</keyword>
<dbReference type="AlphaFoldDB" id="A0A7C8I731"/>
<sequence length="166" mass="18405">MPLWTIYHPPSTFASPRTRKSLAQSITAIYTAAHLPAFYVNVLFIPVAASSIYIGGVARPSQERSSNSSANIGPDPTVPFIRITIQNIARKIPDVSRRDRFLARVDGALKPFIADEGYDWEYSVAETSRDLWKIQGLVPPMAGSEAEAEWVRGNRAVEFEREKGGL</sequence>
<dbReference type="InterPro" id="IPR028116">
    <property type="entry name" value="Cis-CaaD-like"/>
</dbReference>
<protein>
    <submittedName>
        <fullName evidence="3">Putative oxalocrotonate tautomerase</fullName>
    </submittedName>
</protein>
<gene>
    <name evidence="3" type="ORF">BDV95DRAFT_518987</name>
</gene>
<dbReference type="Pfam" id="PF14832">
    <property type="entry name" value="Tautomerase_3"/>
    <property type="match status" value="1"/>
</dbReference>
<comment type="caution">
    <text evidence="3">The sequence shown here is derived from an EMBL/GenBank/DDBJ whole genome shotgun (WGS) entry which is preliminary data.</text>
</comment>
<dbReference type="EMBL" id="JAADJZ010000009">
    <property type="protein sequence ID" value="KAF2872329.1"/>
    <property type="molecule type" value="Genomic_DNA"/>
</dbReference>
<keyword evidence="1" id="KW-0472">Membrane</keyword>
<keyword evidence="1" id="KW-0812">Transmembrane</keyword>
<dbReference type="Proteomes" id="UP000481861">
    <property type="component" value="Unassembled WGS sequence"/>
</dbReference>
<evidence type="ECO:0000259" key="2">
    <source>
        <dbReference type="Pfam" id="PF14832"/>
    </source>
</evidence>
<evidence type="ECO:0000313" key="3">
    <source>
        <dbReference type="EMBL" id="KAF2872329.1"/>
    </source>
</evidence>
<organism evidence="3 4">
    <name type="scientific">Massariosphaeria phaeospora</name>
    <dbReference type="NCBI Taxonomy" id="100035"/>
    <lineage>
        <taxon>Eukaryota</taxon>
        <taxon>Fungi</taxon>
        <taxon>Dikarya</taxon>
        <taxon>Ascomycota</taxon>
        <taxon>Pezizomycotina</taxon>
        <taxon>Dothideomycetes</taxon>
        <taxon>Pleosporomycetidae</taxon>
        <taxon>Pleosporales</taxon>
        <taxon>Pleosporales incertae sedis</taxon>
        <taxon>Massariosphaeria</taxon>
    </lineage>
</organism>
<feature type="non-terminal residue" evidence="3">
    <location>
        <position position="166"/>
    </location>
</feature>
<evidence type="ECO:0000256" key="1">
    <source>
        <dbReference type="SAM" id="Phobius"/>
    </source>
</evidence>
<proteinExistence type="predicted"/>
<dbReference type="OrthoDB" id="2129288at2759"/>